<organism evidence="7">
    <name type="scientific">Coralloluteibacterium stylophorae</name>
    <dbReference type="NCBI Taxonomy" id="1776034"/>
    <lineage>
        <taxon>Bacteria</taxon>
        <taxon>Pseudomonadati</taxon>
        <taxon>Pseudomonadota</taxon>
        <taxon>Gammaproteobacteria</taxon>
        <taxon>Lysobacterales</taxon>
        <taxon>Lysobacteraceae</taxon>
        <taxon>Coralloluteibacterium</taxon>
    </lineage>
</organism>
<name>A0A8J7VV03_9GAMM</name>
<dbReference type="SUPFAM" id="SSF51905">
    <property type="entry name" value="FAD/NAD(P)-binding domain"/>
    <property type="match status" value="1"/>
</dbReference>
<dbReference type="InterPro" id="IPR023753">
    <property type="entry name" value="FAD/NAD-binding_dom"/>
</dbReference>
<dbReference type="PANTHER" id="PTHR42913">
    <property type="entry name" value="APOPTOSIS-INDUCING FACTOR 1"/>
    <property type="match status" value="1"/>
</dbReference>
<reference evidence="7" key="2">
    <citation type="submission" date="2021-04" db="EMBL/GenBank/DDBJ databases">
        <authorList>
            <person name="Karlyshev A.V."/>
        </authorList>
    </citation>
    <scope>NUCLEOTIDE SEQUENCE</scope>
    <source>
        <strain evidence="7">LMG 29479</strain>
    </source>
</reference>
<evidence type="ECO:0000256" key="2">
    <source>
        <dbReference type="ARBA" id="ARBA00005272"/>
    </source>
</evidence>
<evidence type="ECO:0000313" key="9">
    <source>
        <dbReference type="Proteomes" id="UP000675747"/>
    </source>
</evidence>
<dbReference type="Gene3D" id="3.50.50.100">
    <property type="match status" value="1"/>
</dbReference>
<dbReference type="InterPro" id="IPR051169">
    <property type="entry name" value="NADH-Q_oxidoreductase"/>
</dbReference>
<dbReference type="Pfam" id="PF07992">
    <property type="entry name" value="Pyr_redox_2"/>
    <property type="match status" value="1"/>
</dbReference>
<dbReference type="GO" id="GO:0003955">
    <property type="term" value="F:NAD(P)H dehydrogenase (quinone) activity"/>
    <property type="evidence" value="ECO:0007669"/>
    <property type="project" value="TreeGrafter"/>
</dbReference>
<sequence>MADHRLVVVGGGVAGLDLATQLAGKRSGDRTLRVTLIDRETAYVWKPMLHTIAASTADAALQQTVYAAQALSHGFCFEYGEAIGVDRRSRQVRLAPIGANGRAIVPKRTVDYDTLVLAVGSRANDFGTPGVLEHCQSIDDRSAAIAFNDRLRIELLRNVASGSPLTIGIVGGGATGVELAAELVQVANVAERYGIAGATGHLKVVLIESGPRLLAPFPERVAGAATRKLEQLGIEVRVGTRVTAVDEAGFHLEGGETVPAELKVWAAGVKAPPLLDKVMGMERNRAGQLVVGPTLATETDPCIYALGDCASPRFSGRDGPVPTTAQAASQHARYLCRHLPALIAGGRAPPATYRDFGGLVSLGGFDAYGTLGRFGLFDGGFLRGRVAQFGHAMLYRRYQVRLHGLARGTLLWLLDTMGRKVRPPARLS</sequence>
<evidence type="ECO:0000313" key="7">
    <source>
        <dbReference type="EMBL" id="MBR0562278.1"/>
    </source>
</evidence>
<dbReference type="RefSeq" id="WP_211926223.1">
    <property type="nucleotide sequence ID" value="NZ_JAGQFT020000005.1"/>
</dbReference>
<keyword evidence="3" id="KW-0285">Flavoprotein</keyword>
<keyword evidence="5" id="KW-0560">Oxidoreductase</keyword>
<evidence type="ECO:0000256" key="1">
    <source>
        <dbReference type="ARBA" id="ARBA00001974"/>
    </source>
</evidence>
<dbReference type="PANTHER" id="PTHR42913:SF3">
    <property type="entry name" value="64 KDA MITOCHONDRIAL NADH DEHYDROGENASE (EUROFUNG)"/>
    <property type="match status" value="1"/>
</dbReference>
<evidence type="ECO:0000313" key="8">
    <source>
        <dbReference type="EMBL" id="MBS7457268.1"/>
    </source>
</evidence>
<dbReference type="GO" id="GO:0019646">
    <property type="term" value="P:aerobic electron transport chain"/>
    <property type="evidence" value="ECO:0007669"/>
    <property type="project" value="TreeGrafter"/>
</dbReference>
<keyword evidence="9" id="KW-1185">Reference proteome</keyword>
<dbReference type="EMBL" id="JAGQFT010000042">
    <property type="protein sequence ID" value="MBR0562278.1"/>
    <property type="molecule type" value="Genomic_DNA"/>
</dbReference>
<reference evidence="8 9" key="1">
    <citation type="journal article" date="2021" name="Microbiol. Resour. Announc.">
        <title>Draft Genome Sequence of Coralloluteibacterium stylophorae LMG 29479T.</title>
        <authorList>
            <person name="Karlyshev A.V."/>
            <person name="Kudryashova E.B."/>
            <person name="Ariskina E.V."/>
            <person name="Conroy A.P."/>
            <person name="Abidueva E.Y."/>
        </authorList>
    </citation>
    <scope>NUCLEOTIDE SEQUENCE [LARGE SCALE GENOMIC DNA]</scope>
    <source>
        <strain evidence="8 9">LMG 29479</strain>
    </source>
</reference>
<evidence type="ECO:0000256" key="4">
    <source>
        <dbReference type="ARBA" id="ARBA00022827"/>
    </source>
</evidence>
<accession>A0A8J7VV03</accession>
<evidence type="ECO:0000259" key="6">
    <source>
        <dbReference type="Pfam" id="PF07992"/>
    </source>
</evidence>
<dbReference type="Proteomes" id="UP000675747">
    <property type="component" value="Unassembled WGS sequence"/>
</dbReference>
<keyword evidence="4" id="KW-0274">FAD</keyword>
<feature type="domain" description="FAD/NAD(P)-binding" evidence="6">
    <location>
        <begin position="5"/>
        <end position="332"/>
    </location>
</feature>
<dbReference type="PRINTS" id="PR00411">
    <property type="entry name" value="PNDRDTASEI"/>
</dbReference>
<comment type="similarity">
    <text evidence="2">Belongs to the NADH dehydrogenase family.</text>
</comment>
<gene>
    <name evidence="8" type="ORF">KB893_008970</name>
    <name evidence="7" type="ORF">KB893_07070</name>
</gene>
<dbReference type="AlphaFoldDB" id="A0A8J7VV03"/>
<evidence type="ECO:0000256" key="5">
    <source>
        <dbReference type="ARBA" id="ARBA00023002"/>
    </source>
</evidence>
<proteinExistence type="inferred from homology"/>
<protein>
    <submittedName>
        <fullName evidence="7">FAD-dependent oxidoreductase</fullName>
    </submittedName>
</protein>
<dbReference type="InterPro" id="IPR036188">
    <property type="entry name" value="FAD/NAD-bd_sf"/>
</dbReference>
<evidence type="ECO:0000256" key="3">
    <source>
        <dbReference type="ARBA" id="ARBA00022630"/>
    </source>
</evidence>
<comment type="cofactor">
    <cofactor evidence="1">
        <name>FAD</name>
        <dbReference type="ChEBI" id="CHEBI:57692"/>
    </cofactor>
</comment>
<dbReference type="EMBL" id="JAGQFT020000005">
    <property type="protein sequence ID" value="MBS7457268.1"/>
    <property type="molecule type" value="Genomic_DNA"/>
</dbReference>
<comment type="caution">
    <text evidence="7">The sequence shown here is derived from an EMBL/GenBank/DDBJ whole genome shotgun (WGS) entry which is preliminary data.</text>
</comment>
<dbReference type="PRINTS" id="PR00368">
    <property type="entry name" value="FADPNR"/>
</dbReference>